<comment type="similarity">
    <text evidence="5">Belongs to the PRA1 family.</text>
</comment>
<gene>
    <name evidence="7" type="ORF">TeGR_g11848</name>
</gene>
<proteinExistence type="inferred from homology"/>
<feature type="transmembrane region" description="Helical" evidence="5">
    <location>
        <begin position="122"/>
        <end position="145"/>
    </location>
</feature>
<name>A0ABQ6MS88_9STRA</name>
<evidence type="ECO:0000256" key="6">
    <source>
        <dbReference type="SAM" id="MobiDB-lite"/>
    </source>
</evidence>
<comment type="caution">
    <text evidence="7">The sequence shown here is derived from an EMBL/GenBank/DDBJ whole genome shotgun (WGS) entry which is preliminary data.</text>
</comment>
<evidence type="ECO:0000313" key="7">
    <source>
        <dbReference type="EMBL" id="GMI32172.1"/>
    </source>
</evidence>
<protein>
    <recommendedName>
        <fullName evidence="5">PRA1 family protein</fullName>
    </recommendedName>
</protein>
<keyword evidence="2 5" id="KW-0812">Transmembrane</keyword>
<evidence type="ECO:0000256" key="3">
    <source>
        <dbReference type="ARBA" id="ARBA00022989"/>
    </source>
</evidence>
<feature type="region of interest" description="Disordered" evidence="6">
    <location>
        <begin position="199"/>
        <end position="224"/>
    </location>
</feature>
<dbReference type="Pfam" id="PF03208">
    <property type="entry name" value="PRA1"/>
    <property type="match status" value="1"/>
</dbReference>
<dbReference type="EMBL" id="BRYB01003182">
    <property type="protein sequence ID" value="GMI32172.1"/>
    <property type="molecule type" value="Genomic_DNA"/>
</dbReference>
<dbReference type="PANTHER" id="PTHR19317:SF0">
    <property type="entry name" value="PRENYLATED RAB ACCEPTOR PROTEIN 1"/>
    <property type="match status" value="1"/>
</dbReference>
<evidence type="ECO:0000313" key="8">
    <source>
        <dbReference type="Proteomes" id="UP001165060"/>
    </source>
</evidence>
<organism evidence="7 8">
    <name type="scientific">Tetraparma gracilis</name>
    <dbReference type="NCBI Taxonomy" id="2962635"/>
    <lineage>
        <taxon>Eukaryota</taxon>
        <taxon>Sar</taxon>
        <taxon>Stramenopiles</taxon>
        <taxon>Ochrophyta</taxon>
        <taxon>Bolidophyceae</taxon>
        <taxon>Parmales</taxon>
        <taxon>Triparmaceae</taxon>
        <taxon>Tetraparma</taxon>
    </lineage>
</organism>
<comment type="subcellular location">
    <subcellularLocation>
        <location evidence="1 5">Membrane</location>
        <topology evidence="1 5">Multi-pass membrane protein</topology>
    </subcellularLocation>
</comment>
<feature type="transmembrane region" description="Helical" evidence="5">
    <location>
        <begin position="95"/>
        <end position="116"/>
    </location>
</feature>
<evidence type="ECO:0000256" key="5">
    <source>
        <dbReference type="RuleBase" id="RU363107"/>
    </source>
</evidence>
<accession>A0ABQ6MS88</accession>
<dbReference type="PANTHER" id="PTHR19317">
    <property type="entry name" value="PRENYLATED RAB ACCEPTOR 1-RELATED"/>
    <property type="match status" value="1"/>
</dbReference>
<evidence type="ECO:0000256" key="2">
    <source>
        <dbReference type="ARBA" id="ARBA00022692"/>
    </source>
</evidence>
<keyword evidence="8" id="KW-1185">Reference proteome</keyword>
<reference evidence="7 8" key="1">
    <citation type="journal article" date="2023" name="Commun. Biol.">
        <title>Genome analysis of Parmales, the sister group of diatoms, reveals the evolutionary specialization of diatoms from phago-mixotrophs to photoautotrophs.</title>
        <authorList>
            <person name="Ban H."/>
            <person name="Sato S."/>
            <person name="Yoshikawa S."/>
            <person name="Yamada K."/>
            <person name="Nakamura Y."/>
            <person name="Ichinomiya M."/>
            <person name="Sato N."/>
            <person name="Blanc-Mathieu R."/>
            <person name="Endo H."/>
            <person name="Kuwata A."/>
            <person name="Ogata H."/>
        </authorList>
    </citation>
    <scope>NUCLEOTIDE SEQUENCE [LARGE SCALE GENOMIC DNA]</scope>
</reference>
<sequence>MGSEDDSGDNAKRLLRQLTTIGEKLRARLTLSTLRPLPLFLGFSSTDSGAVCLSPTAYTLPLGAAPPTPSKAPRAPPSSLSARLALNLNYFLTNYLLLSFLALLIISLTHPLVLFYCAGTGLLWYGHTALLASSPTLVVAGRDVFSSLLSPKRRTYICSLVTLVVFLFYALLPLVTVLSVSAGLCGAHAALRDPRDIEAWERGGGRGGGEEEEEGEEEPLKGAV</sequence>
<keyword evidence="3 5" id="KW-1133">Transmembrane helix</keyword>
<evidence type="ECO:0000256" key="1">
    <source>
        <dbReference type="ARBA" id="ARBA00004141"/>
    </source>
</evidence>
<evidence type="ECO:0000256" key="4">
    <source>
        <dbReference type="ARBA" id="ARBA00023136"/>
    </source>
</evidence>
<dbReference type="Proteomes" id="UP001165060">
    <property type="component" value="Unassembled WGS sequence"/>
</dbReference>
<dbReference type="InterPro" id="IPR004895">
    <property type="entry name" value="Prenylated_rab_accept_PRA1"/>
</dbReference>
<feature type="transmembrane region" description="Helical" evidence="5">
    <location>
        <begin position="157"/>
        <end position="184"/>
    </location>
</feature>
<keyword evidence="4 5" id="KW-0472">Membrane</keyword>